<dbReference type="AlphaFoldDB" id="A0A9P6ZFC0"/>
<reference evidence="2" key="1">
    <citation type="journal article" date="2020" name="New Phytol.">
        <title>Comparative genomics reveals dynamic genome evolution in host specialist ectomycorrhizal fungi.</title>
        <authorList>
            <person name="Lofgren L.A."/>
            <person name="Nguyen N.H."/>
            <person name="Vilgalys R."/>
            <person name="Ruytinx J."/>
            <person name="Liao H.L."/>
            <person name="Branco S."/>
            <person name="Kuo A."/>
            <person name="LaButti K."/>
            <person name="Lipzen A."/>
            <person name="Andreopoulos W."/>
            <person name="Pangilinan J."/>
            <person name="Riley R."/>
            <person name="Hundley H."/>
            <person name="Na H."/>
            <person name="Barry K."/>
            <person name="Grigoriev I.V."/>
            <person name="Stajich J.E."/>
            <person name="Kennedy P.G."/>
        </authorList>
    </citation>
    <scope>NUCLEOTIDE SEQUENCE</scope>
    <source>
        <strain evidence="2">DOB743</strain>
    </source>
</reference>
<feature type="region of interest" description="Disordered" evidence="1">
    <location>
        <begin position="10"/>
        <end position="91"/>
    </location>
</feature>
<name>A0A9P6ZFC0_9AGAM</name>
<feature type="region of interest" description="Disordered" evidence="1">
    <location>
        <begin position="251"/>
        <end position="271"/>
    </location>
</feature>
<organism evidence="2 3">
    <name type="scientific">Suillus placidus</name>
    <dbReference type="NCBI Taxonomy" id="48579"/>
    <lineage>
        <taxon>Eukaryota</taxon>
        <taxon>Fungi</taxon>
        <taxon>Dikarya</taxon>
        <taxon>Basidiomycota</taxon>
        <taxon>Agaricomycotina</taxon>
        <taxon>Agaricomycetes</taxon>
        <taxon>Agaricomycetidae</taxon>
        <taxon>Boletales</taxon>
        <taxon>Suillineae</taxon>
        <taxon>Suillaceae</taxon>
        <taxon>Suillus</taxon>
    </lineage>
</organism>
<feature type="compositionally biased region" description="Low complexity" evidence="1">
    <location>
        <begin position="47"/>
        <end position="62"/>
    </location>
</feature>
<proteinExistence type="predicted"/>
<dbReference type="Proteomes" id="UP000714275">
    <property type="component" value="Unassembled WGS sequence"/>
</dbReference>
<gene>
    <name evidence="2" type="ORF">EV702DRAFT_207998</name>
</gene>
<keyword evidence="3" id="KW-1185">Reference proteome</keyword>
<accession>A0A9P6ZFC0</accession>
<evidence type="ECO:0000313" key="3">
    <source>
        <dbReference type="Proteomes" id="UP000714275"/>
    </source>
</evidence>
<sequence length="321" mass="35835">MMWYMRSEFPHSTYPGGPDPIALAESLSAPRGRSSYSARAPSPMLLPPHSSYSRPPSHAPSPNESRRQSRSPYSLHRNPSPHVSPPKIVYPPHGHVFEGQRIVAPQLGAPSPFPNAPAGPGFRSSPLTPIIAFHRESMSDSSPHPFARSPDTAQAYTPFKMIRIQGMDQFYSQIPSMPSVLNTHDVHHQDWSTFMENLALAWRGKLPLPEFARGCPPSRSSIVADLINLWNRSFFRSRRVEVILYKGRERRSGPRAGTVDDQLSLPESERANERERKYSLYLTYVTPSVDGRTPTSVHGLSQVFGARGSSAITPGTYTYYQ</sequence>
<dbReference type="EMBL" id="JABBWD010000180">
    <property type="protein sequence ID" value="KAG1763072.1"/>
    <property type="molecule type" value="Genomic_DNA"/>
</dbReference>
<dbReference type="OrthoDB" id="3248421at2759"/>
<protein>
    <submittedName>
        <fullName evidence="2">Uncharacterized protein</fullName>
    </submittedName>
</protein>
<evidence type="ECO:0000256" key="1">
    <source>
        <dbReference type="SAM" id="MobiDB-lite"/>
    </source>
</evidence>
<evidence type="ECO:0000313" key="2">
    <source>
        <dbReference type="EMBL" id="KAG1763072.1"/>
    </source>
</evidence>
<comment type="caution">
    <text evidence="2">The sequence shown here is derived from an EMBL/GenBank/DDBJ whole genome shotgun (WGS) entry which is preliminary data.</text>
</comment>